<dbReference type="FunFam" id="3.40.50.720:FF:000206">
    <property type="entry name" value="Adenylyltransferase and sulfurtransferase MOCS3"/>
    <property type="match status" value="1"/>
</dbReference>
<dbReference type="FunFam" id="3.40.250.10:FF:000014">
    <property type="entry name" value="Adenylyltransferase and sulfurtransferase MOCS3"/>
    <property type="match status" value="1"/>
</dbReference>
<evidence type="ECO:0000256" key="1">
    <source>
        <dbReference type="ARBA" id="ARBA00004514"/>
    </source>
</evidence>
<evidence type="ECO:0000256" key="6">
    <source>
        <dbReference type="ARBA" id="ARBA00022741"/>
    </source>
</evidence>
<dbReference type="GO" id="GO:0002143">
    <property type="term" value="P:tRNA wobble position uridine thiolation"/>
    <property type="evidence" value="ECO:0007669"/>
    <property type="project" value="InterPro"/>
</dbReference>
<comment type="caution">
    <text evidence="13">The sequence shown here is derived from an EMBL/GenBank/DDBJ whole genome shotgun (WGS) entry which is preliminary data.</text>
</comment>
<dbReference type="CDD" id="cd00757">
    <property type="entry name" value="ThiF_MoeB_HesA_family"/>
    <property type="match status" value="1"/>
</dbReference>
<feature type="binding site" evidence="11">
    <location>
        <position position="306"/>
    </location>
    <ligand>
        <name>Zn(2+)</name>
        <dbReference type="ChEBI" id="CHEBI:29105"/>
    </ligand>
</feature>
<keyword evidence="11" id="KW-1015">Disulfide bond</keyword>
<comment type="similarity">
    <text evidence="11">In the N-terminal section; belongs to the HesA/MoeB/ThiF family. UBA4 subfamily.</text>
</comment>
<feature type="binding site" evidence="11">
    <location>
        <position position="309"/>
    </location>
    <ligand>
        <name>Zn(2+)</name>
        <dbReference type="ChEBI" id="CHEBI:29105"/>
    </ligand>
</feature>
<keyword evidence="14" id="KW-1185">Reference proteome</keyword>
<dbReference type="PANTHER" id="PTHR10953:SF102">
    <property type="entry name" value="ADENYLYLTRANSFERASE AND SULFURTRANSFERASE MOCS3"/>
    <property type="match status" value="1"/>
</dbReference>
<dbReference type="GO" id="GO:0061604">
    <property type="term" value="F:molybdopterin-synthase sulfurtransferase activity"/>
    <property type="evidence" value="ECO:0007669"/>
    <property type="project" value="UniProtKB-EC"/>
</dbReference>
<keyword evidence="6 11" id="KW-0547">Nucleotide-binding</keyword>
<dbReference type="AlphaFoldDB" id="A0A2P4TD64"/>
<proteinExistence type="inferred from homology"/>
<evidence type="ECO:0000256" key="8">
    <source>
        <dbReference type="ARBA" id="ARBA00022840"/>
    </source>
</evidence>
<comment type="catalytic activity">
    <reaction evidence="11">
        <text>[molybdopterin-synthase sulfur-carrier protein]-C-terminal Gly-Gly-AMP + S-sulfanyl-L-cysteinyl-[cysteine desulfurase] + AH2 = [molybdopterin-synthase sulfur-carrier protein]-C-terminal-Gly-aminoethanethioate + L-cysteinyl-[cysteine desulfurase] + A + AMP + 2 H(+)</text>
        <dbReference type="Rhea" id="RHEA:48612"/>
        <dbReference type="Rhea" id="RHEA-COMP:12157"/>
        <dbReference type="Rhea" id="RHEA-COMP:12158"/>
        <dbReference type="Rhea" id="RHEA-COMP:12159"/>
        <dbReference type="Rhea" id="RHEA-COMP:19907"/>
        <dbReference type="ChEBI" id="CHEBI:13193"/>
        <dbReference type="ChEBI" id="CHEBI:15378"/>
        <dbReference type="ChEBI" id="CHEBI:17499"/>
        <dbReference type="ChEBI" id="CHEBI:29950"/>
        <dbReference type="ChEBI" id="CHEBI:61963"/>
        <dbReference type="ChEBI" id="CHEBI:90618"/>
        <dbReference type="ChEBI" id="CHEBI:232372"/>
        <dbReference type="ChEBI" id="CHEBI:456215"/>
        <dbReference type="EC" id="2.8.1.11"/>
    </reaction>
</comment>
<keyword evidence="7 11" id="KW-0862">Zinc</keyword>
<comment type="subcellular location">
    <subcellularLocation>
        <location evidence="1">Cytoplasm</location>
        <location evidence="1">Cytosol</location>
    </subcellularLocation>
</comment>
<dbReference type="UniPathway" id="UPA00988"/>
<dbReference type="PANTHER" id="PTHR10953">
    <property type="entry name" value="UBIQUITIN-ACTIVATING ENZYME E1"/>
    <property type="match status" value="1"/>
</dbReference>
<protein>
    <recommendedName>
        <fullName evidence="11">Adenylyltransferase and sulfurtransferase MOCS3</fullName>
    </recommendedName>
    <alternativeName>
        <fullName evidence="11">Molybdenum cofactor synthesis protein 3</fullName>
    </alternativeName>
    <domain>
        <recommendedName>
            <fullName evidence="11">Molybdopterin-synthase adenylyltransferase</fullName>
            <ecNumber evidence="11">2.7.7.80</ecNumber>
        </recommendedName>
        <alternativeName>
            <fullName evidence="11">Adenylyltransferase MOCS3</fullName>
        </alternativeName>
        <alternativeName>
            <fullName evidence="11">Sulfur carrier protein MOCS2A adenylyltransferase</fullName>
        </alternativeName>
    </domain>
    <domain>
        <recommendedName>
            <fullName evidence="11">Molybdopterin-synthase sulfurtransferase</fullName>
            <ecNumber evidence="11">2.8.1.11</ecNumber>
        </recommendedName>
        <alternativeName>
            <fullName evidence="11">Sulfurtransferase MOCS3</fullName>
        </alternativeName>
        <alternativeName>
            <fullName evidence="11">Sulfur carrier protein MOCS2A sulfurtransferase</fullName>
        </alternativeName>
    </domain>
</protein>
<keyword evidence="8 11" id="KW-0067">ATP-binding</keyword>
<dbReference type="InterPro" id="IPR036873">
    <property type="entry name" value="Rhodanese-like_dom_sf"/>
</dbReference>
<dbReference type="GO" id="GO:0005524">
    <property type="term" value="F:ATP binding"/>
    <property type="evidence" value="ECO:0007669"/>
    <property type="project" value="UniProtKB-KW"/>
</dbReference>
<dbReference type="SMART" id="SM00450">
    <property type="entry name" value="RHOD"/>
    <property type="match status" value="1"/>
</dbReference>
<evidence type="ECO:0000313" key="14">
    <source>
        <dbReference type="Proteomes" id="UP000237246"/>
    </source>
</evidence>
<feature type="binding site" evidence="11">
    <location>
        <position position="146"/>
    </location>
    <ligand>
        <name>ATP</name>
        <dbReference type="ChEBI" id="CHEBI:30616"/>
    </ligand>
</feature>
<feature type="domain" description="Rhodanese" evidence="12">
    <location>
        <begin position="356"/>
        <end position="466"/>
    </location>
</feature>
<dbReference type="HAMAP" id="MF_03049">
    <property type="entry name" value="MOCS3_Uba4"/>
    <property type="match status" value="1"/>
</dbReference>
<dbReference type="InterPro" id="IPR035985">
    <property type="entry name" value="Ubiquitin-activating_enz"/>
</dbReference>
<feature type="binding site" evidence="11">
    <location>
        <begin position="129"/>
        <end position="133"/>
    </location>
    <ligand>
        <name>ATP</name>
        <dbReference type="ChEBI" id="CHEBI:30616"/>
    </ligand>
</feature>
<keyword evidence="2 11" id="KW-0963">Cytoplasm</keyword>
<dbReference type="GO" id="GO:0061605">
    <property type="term" value="F:molybdopterin-synthase adenylyltransferase activity"/>
    <property type="evidence" value="ECO:0007669"/>
    <property type="project" value="UniProtKB-EC"/>
</dbReference>
<comment type="catalytic activity">
    <reaction evidence="11">
        <text>[molybdopterin-synthase sulfur-carrier protein]-C-terminal Gly-Gly + ATP + H(+) = [molybdopterin-synthase sulfur-carrier protein]-C-terminal Gly-Gly-AMP + diphosphate</text>
        <dbReference type="Rhea" id="RHEA:43616"/>
        <dbReference type="Rhea" id="RHEA-COMP:12159"/>
        <dbReference type="Rhea" id="RHEA-COMP:12202"/>
        <dbReference type="ChEBI" id="CHEBI:15378"/>
        <dbReference type="ChEBI" id="CHEBI:30616"/>
        <dbReference type="ChEBI" id="CHEBI:33019"/>
        <dbReference type="ChEBI" id="CHEBI:90618"/>
        <dbReference type="ChEBI" id="CHEBI:90778"/>
        <dbReference type="EC" id="2.7.7.80"/>
    </reaction>
</comment>
<name>A0A2P4TD64_BAMTH</name>
<gene>
    <name evidence="11" type="primary">MOCS3</name>
    <name evidence="11" type="synonym">UBA4</name>
    <name evidence="13" type="ORF">CIB84_001926</name>
</gene>
<dbReference type="Pfam" id="PF00581">
    <property type="entry name" value="Rhodanese"/>
    <property type="match status" value="1"/>
</dbReference>
<dbReference type="GO" id="GO:0006777">
    <property type="term" value="P:Mo-molybdopterin cofactor biosynthetic process"/>
    <property type="evidence" value="ECO:0007669"/>
    <property type="project" value="UniProtKB-UniRule"/>
</dbReference>
<dbReference type="GO" id="GO:0042292">
    <property type="term" value="F:URM1 activating enzyme activity"/>
    <property type="evidence" value="ECO:0007669"/>
    <property type="project" value="TreeGrafter"/>
</dbReference>
<comment type="pathway">
    <text evidence="11">tRNA modification; 5-methoxycarbonylmethyl-2-thiouridine-tRNA biosynthesis.</text>
</comment>
<comment type="pathway">
    <text evidence="11">Cofactor biosynthesis; molybdopterin biosynthesis.</text>
</comment>
<evidence type="ECO:0000256" key="5">
    <source>
        <dbReference type="ARBA" id="ARBA00022723"/>
    </source>
</evidence>
<keyword evidence="4 11" id="KW-0819">tRNA processing</keyword>
<keyword evidence="3 11" id="KW-0808">Transferase</keyword>
<evidence type="ECO:0000256" key="11">
    <source>
        <dbReference type="HAMAP-Rule" id="MF_03049"/>
    </source>
</evidence>
<feature type="binding site" evidence="11">
    <location>
        <position position="122"/>
    </location>
    <ligand>
        <name>ATP</name>
        <dbReference type="ChEBI" id="CHEBI:30616"/>
    </ligand>
</feature>
<accession>A0A2P4TD64</accession>
<dbReference type="GO" id="GO:0005829">
    <property type="term" value="C:cytosol"/>
    <property type="evidence" value="ECO:0007669"/>
    <property type="project" value="UniProtKB-SubCell"/>
</dbReference>
<dbReference type="EMBL" id="PPHD01002012">
    <property type="protein sequence ID" value="POI34323.1"/>
    <property type="molecule type" value="Genomic_DNA"/>
</dbReference>
<evidence type="ECO:0000259" key="12">
    <source>
        <dbReference type="PROSITE" id="PS50206"/>
    </source>
</evidence>
<dbReference type="NCBIfam" id="NF004281">
    <property type="entry name" value="PRK05690.1"/>
    <property type="match status" value="1"/>
</dbReference>
<dbReference type="Gene3D" id="3.40.250.10">
    <property type="entry name" value="Rhodanese-like domain"/>
    <property type="match status" value="1"/>
</dbReference>
<dbReference type="OrthoDB" id="10261062at2759"/>
<feature type="active site" description="Cysteine persulfide intermediate; for sulfurtransferase activity" evidence="11">
    <location>
        <position position="421"/>
    </location>
</feature>
<feature type="binding site" evidence="11">
    <location>
        <position position="234"/>
    </location>
    <ligand>
        <name>Zn(2+)</name>
        <dbReference type="ChEBI" id="CHEBI:29105"/>
    </ligand>
</feature>
<dbReference type="SUPFAM" id="SSF69572">
    <property type="entry name" value="Activating enzymes of the ubiquitin-like proteins"/>
    <property type="match status" value="1"/>
</dbReference>
<keyword evidence="9 11" id="KW-0501">Molybdenum cofactor biosynthesis</keyword>
<evidence type="ECO:0000256" key="9">
    <source>
        <dbReference type="ARBA" id="ARBA00023150"/>
    </source>
</evidence>
<feature type="disulfide bond" description="Alternate" evidence="11">
    <location>
        <begin position="325"/>
        <end position="333"/>
    </location>
</feature>
<dbReference type="GO" id="GO:0004792">
    <property type="term" value="F:thiosulfate-cyanide sulfurtransferase activity"/>
    <property type="evidence" value="ECO:0007669"/>
    <property type="project" value="TreeGrafter"/>
</dbReference>
<dbReference type="InterPro" id="IPR001763">
    <property type="entry name" value="Rhodanese-like_dom"/>
</dbReference>
<feature type="binding site" evidence="11">
    <location>
        <position position="101"/>
    </location>
    <ligand>
        <name>ATP</name>
        <dbReference type="ChEBI" id="CHEBI:30616"/>
    </ligand>
</feature>
<dbReference type="Proteomes" id="UP000237246">
    <property type="component" value="Unassembled WGS sequence"/>
</dbReference>
<dbReference type="GO" id="GO:0032447">
    <property type="term" value="P:protein urmylation"/>
    <property type="evidence" value="ECO:0007669"/>
    <property type="project" value="TreeGrafter"/>
</dbReference>
<dbReference type="InterPro" id="IPR000594">
    <property type="entry name" value="ThiF_NAD_FAD-bd"/>
</dbReference>
<dbReference type="PROSITE" id="PS50206">
    <property type="entry name" value="RHODANESE_3"/>
    <property type="match status" value="1"/>
</dbReference>
<evidence type="ECO:0000256" key="4">
    <source>
        <dbReference type="ARBA" id="ARBA00022694"/>
    </source>
</evidence>
<keyword evidence="5 11" id="KW-0479">Metal-binding</keyword>
<dbReference type="EC" id="2.7.7.80" evidence="11"/>
<dbReference type="EC" id="2.8.1.11" evidence="11"/>
<evidence type="ECO:0000256" key="3">
    <source>
        <dbReference type="ARBA" id="ARBA00022679"/>
    </source>
</evidence>
<evidence type="ECO:0000256" key="2">
    <source>
        <dbReference type="ARBA" id="ARBA00022490"/>
    </source>
</evidence>
<feature type="active site" description="Glycyl thioester intermediate; for adenylyltransferase activity" evidence="11">
    <location>
        <position position="248"/>
    </location>
</feature>
<dbReference type="Gene3D" id="3.40.50.720">
    <property type="entry name" value="NAD(P)-binding Rossmann-like Domain"/>
    <property type="match status" value="1"/>
</dbReference>
<feature type="binding site" evidence="11">
    <location>
        <begin position="190"/>
        <end position="191"/>
    </location>
    <ligand>
        <name>ATP</name>
        <dbReference type="ChEBI" id="CHEBI:30616"/>
    </ligand>
</feature>
<evidence type="ECO:0000256" key="7">
    <source>
        <dbReference type="ARBA" id="ARBA00022833"/>
    </source>
</evidence>
<dbReference type="UniPathway" id="UPA00344"/>
<comment type="cofactor">
    <cofactor evidence="11">
        <name>Zn(2+)</name>
        <dbReference type="ChEBI" id="CHEBI:29105"/>
    </cofactor>
    <text evidence="11">Binds 1 zinc ion per subunit.</text>
</comment>
<evidence type="ECO:0000313" key="13">
    <source>
        <dbReference type="EMBL" id="POI34323.1"/>
    </source>
</evidence>
<comment type="function">
    <text evidence="11">Plays a central role in 2-thiolation of mcm(5)S(2)U at tRNA wobble positions of cytosolic tRNA(Lys), tRNA(Glu) and tRNA(Gln). Also essential during biosynthesis of the molybdenum cofactor. Acts by mediating the C-terminal thiocarboxylation of sulfur carriers URM1 and MOCS2A. Its N-terminus first activates URM1 and MOCS2A as acyl-adenylates (-COAMP), then the persulfide sulfur on the catalytic cysteine is transferred to URM1 and MOCS2A to form thiocarboxylation (-COSH) of their C-terminus. The reaction probably involves hydrogen sulfide that is generated from the persulfide intermediate and that acts as nucleophile towards URM1 and MOCS2A. Subsequently, a transient disulfide bond is formed. Does not use thiosulfate as sulfur donor; NFS1 probably acting as a sulfur donor for thiocarboxylation reactions.</text>
</comment>
<sequence>MAGGAEAAWLCVEIEQRERELRGLREQLAAVMAEEHGGAAMQGAGAVDAAFPAKLPPLPAQAALSPADILRYSRQLVLPELGVRGQLLLARSSVLVVGCGGLGCPLAQYLAAAGVGRLGLVDHDVVETSNLHRQVLHGEARRGFPKAISAAAALRQLNSTVQYVPYCGALTPCSALQLVQQYDVVADCSDNVPTRYLVNDACVLAGKPLVSGSALRLEGQLVVYNYHGGPCYRCLFPKPPPPETVTNCADGGVLGVVPGIMGCIQALEVLKIISGMGSSFNQFMLMFDAQEGRFRNIKLRPKKSDCVVCGDNPSVTCLQDYEAFCGSSATDKCRTLRLLSSKDRISVEEYKKLLDEQVPHVLLDVRPQVEVDICRLEHAVHIPLSKLEEKDEECMEYLEKRIFEEKQRTDGQTSFPVYVVCKLGNDSQKAVRILQELPVKEFGPVLAKDIKGGLMTWASRIDPTFPQY</sequence>
<organism evidence="13 14">
    <name type="scientific">Bambusicola thoracicus</name>
    <name type="common">Chinese bamboo-partridge</name>
    <name type="synonym">Perdix thoracica</name>
    <dbReference type="NCBI Taxonomy" id="9083"/>
    <lineage>
        <taxon>Eukaryota</taxon>
        <taxon>Metazoa</taxon>
        <taxon>Chordata</taxon>
        <taxon>Craniata</taxon>
        <taxon>Vertebrata</taxon>
        <taxon>Euteleostomi</taxon>
        <taxon>Archelosauria</taxon>
        <taxon>Archosauria</taxon>
        <taxon>Dinosauria</taxon>
        <taxon>Saurischia</taxon>
        <taxon>Theropoda</taxon>
        <taxon>Coelurosauria</taxon>
        <taxon>Aves</taxon>
        <taxon>Neognathae</taxon>
        <taxon>Galloanserae</taxon>
        <taxon>Galliformes</taxon>
        <taxon>Phasianidae</taxon>
        <taxon>Perdicinae</taxon>
        <taxon>Bambusicola</taxon>
    </lineage>
</organism>
<keyword evidence="10 11" id="KW-0511">Multifunctional enzyme</keyword>
<evidence type="ECO:0000256" key="10">
    <source>
        <dbReference type="ARBA" id="ARBA00023268"/>
    </source>
</evidence>
<dbReference type="GO" id="GO:0046872">
    <property type="term" value="F:metal ion binding"/>
    <property type="evidence" value="ECO:0007669"/>
    <property type="project" value="UniProtKB-KW"/>
</dbReference>
<dbReference type="InterPro" id="IPR045886">
    <property type="entry name" value="ThiF/MoeB/HesA"/>
</dbReference>
<dbReference type="InterPro" id="IPR028885">
    <property type="entry name" value="MOCS3/Uba4"/>
</dbReference>
<dbReference type="Pfam" id="PF00899">
    <property type="entry name" value="ThiF"/>
    <property type="match status" value="1"/>
</dbReference>
<reference evidence="13 14" key="1">
    <citation type="submission" date="2018-01" db="EMBL/GenBank/DDBJ databases">
        <title>Comparison of the Chinese Bamboo Partridge and Red Junglefowl genome sequences highlights the importance of demography in genome evolution.</title>
        <authorList>
            <person name="Tiley G.P."/>
            <person name="Kimball R.T."/>
            <person name="Braun E.L."/>
            <person name="Burleigh J.G."/>
        </authorList>
    </citation>
    <scope>NUCLEOTIDE SEQUENCE [LARGE SCALE GENOMIC DNA]</scope>
    <source>
        <strain evidence="13">RTK389</strain>
        <tissue evidence="13">Blood</tissue>
    </source>
</reference>
<feature type="binding site" evidence="11">
    <location>
        <position position="231"/>
    </location>
    <ligand>
        <name>Zn(2+)</name>
        <dbReference type="ChEBI" id="CHEBI:29105"/>
    </ligand>
</feature>